<dbReference type="SUPFAM" id="SSF56784">
    <property type="entry name" value="HAD-like"/>
    <property type="match status" value="1"/>
</dbReference>
<name>A0A1I3IMF9_9SPIR</name>
<dbReference type="InterPro" id="IPR023198">
    <property type="entry name" value="PGP-like_dom2"/>
</dbReference>
<dbReference type="Gene3D" id="3.40.50.1000">
    <property type="entry name" value="HAD superfamily/HAD-like"/>
    <property type="match status" value="1"/>
</dbReference>
<dbReference type="EMBL" id="FORI01000002">
    <property type="protein sequence ID" value="SFI49151.1"/>
    <property type="molecule type" value="Genomic_DNA"/>
</dbReference>
<organism evidence="1 2">
    <name type="scientific">Treponema bryantii</name>
    <dbReference type="NCBI Taxonomy" id="163"/>
    <lineage>
        <taxon>Bacteria</taxon>
        <taxon>Pseudomonadati</taxon>
        <taxon>Spirochaetota</taxon>
        <taxon>Spirochaetia</taxon>
        <taxon>Spirochaetales</taxon>
        <taxon>Treponemataceae</taxon>
        <taxon>Treponema</taxon>
    </lineage>
</organism>
<protein>
    <submittedName>
        <fullName evidence="1">Putative hydrolase of the HAD superfamily</fullName>
    </submittedName>
</protein>
<dbReference type="GO" id="GO:0016787">
    <property type="term" value="F:hydrolase activity"/>
    <property type="evidence" value="ECO:0007669"/>
    <property type="project" value="UniProtKB-KW"/>
</dbReference>
<dbReference type="RefSeq" id="WP_074930295.1">
    <property type="nucleotide sequence ID" value="NZ_FORI01000002.1"/>
</dbReference>
<evidence type="ECO:0000313" key="2">
    <source>
        <dbReference type="Proteomes" id="UP000182737"/>
    </source>
</evidence>
<dbReference type="Proteomes" id="UP000182737">
    <property type="component" value="Unassembled WGS sequence"/>
</dbReference>
<dbReference type="InterPro" id="IPR023214">
    <property type="entry name" value="HAD_sf"/>
</dbReference>
<dbReference type="AlphaFoldDB" id="A0A1I3IMF9"/>
<accession>A0A1I3IMF9</accession>
<reference evidence="2" key="1">
    <citation type="submission" date="2016-10" db="EMBL/GenBank/DDBJ databases">
        <authorList>
            <person name="Varghese N."/>
            <person name="Submissions S."/>
        </authorList>
    </citation>
    <scope>NUCLEOTIDE SEQUENCE [LARGE SCALE GENOMIC DNA]</scope>
    <source>
        <strain evidence="2">XBD1002</strain>
    </source>
</reference>
<dbReference type="Pfam" id="PF00702">
    <property type="entry name" value="Hydrolase"/>
    <property type="match status" value="1"/>
</dbReference>
<gene>
    <name evidence="1" type="ORF">SAMN04487775_1028</name>
</gene>
<sequence length="201" mass="23125">MLFIFDMGGVVTNTFLLTQLYNKLNITTEDFYKICASGQKDIWNLFQTGKINPQQFWTQFNDRIAAAKDEKYSKVPVVENDLFRLYFHPSKNLETVSLIQQLKKKHRVVCGTNTIDSHWENHMERGDYAFFNQTYASNKIGCAKPDPHFFELILEAEQTAPEDAFFTDDRADNVAAAASLGIHAELFTSAAELTAKWQQYF</sequence>
<keyword evidence="2" id="KW-1185">Reference proteome</keyword>
<dbReference type="SFLD" id="SFLDS00003">
    <property type="entry name" value="Haloacid_Dehalogenase"/>
    <property type="match status" value="1"/>
</dbReference>
<keyword evidence="1" id="KW-0378">Hydrolase</keyword>
<proteinExistence type="predicted"/>
<dbReference type="PANTHER" id="PTHR43611">
    <property type="entry name" value="ALPHA-D-GLUCOSE 1-PHOSPHATE PHOSPHATASE"/>
    <property type="match status" value="1"/>
</dbReference>
<evidence type="ECO:0000313" key="1">
    <source>
        <dbReference type="EMBL" id="SFI49151.1"/>
    </source>
</evidence>
<dbReference type="CDD" id="cd02603">
    <property type="entry name" value="HAD_sEH-N_like"/>
    <property type="match status" value="1"/>
</dbReference>
<dbReference type="PANTHER" id="PTHR43611:SF3">
    <property type="entry name" value="FLAVIN MONONUCLEOTIDE HYDROLASE 1, CHLOROPLATIC"/>
    <property type="match status" value="1"/>
</dbReference>
<dbReference type="SFLD" id="SFLDG01129">
    <property type="entry name" value="C1.5:_HAD__Beta-PGM__Phosphata"/>
    <property type="match status" value="1"/>
</dbReference>
<dbReference type="Gene3D" id="1.10.150.240">
    <property type="entry name" value="Putative phosphatase, domain 2"/>
    <property type="match status" value="1"/>
</dbReference>
<dbReference type="InterPro" id="IPR036412">
    <property type="entry name" value="HAD-like_sf"/>
</dbReference>